<feature type="chain" id="PRO_5032978757" description="DUF4468 domain-containing protein" evidence="1">
    <location>
        <begin position="20"/>
        <end position="184"/>
    </location>
</feature>
<proteinExistence type="predicted"/>
<protein>
    <recommendedName>
        <fullName evidence="4">DUF4468 domain-containing protein</fullName>
    </recommendedName>
</protein>
<organism evidence="2 3">
    <name type="scientific">Rufibacter quisquiliarum</name>
    <dbReference type="NCBI Taxonomy" id="1549639"/>
    <lineage>
        <taxon>Bacteria</taxon>
        <taxon>Pseudomonadati</taxon>
        <taxon>Bacteroidota</taxon>
        <taxon>Cytophagia</taxon>
        <taxon>Cytophagales</taxon>
        <taxon>Hymenobacteraceae</taxon>
        <taxon>Rufibacter</taxon>
    </lineage>
</organism>
<dbReference type="EMBL" id="JACJIQ010000003">
    <property type="protein sequence ID" value="MBA9076452.1"/>
    <property type="molecule type" value="Genomic_DNA"/>
</dbReference>
<accession>A0A839GBZ5</accession>
<evidence type="ECO:0000313" key="3">
    <source>
        <dbReference type="Proteomes" id="UP000563094"/>
    </source>
</evidence>
<evidence type="ECO:0008006" key="4">
    <source>
        <dbReference type="Google" id="ProtNLM"/>
    </source>
</evidence>
<dbReference type="AlphaFoldDB" id="A0A839GBZ5"/>
<evidence type="ECO:0000313" key="2">
    <source>
        <dbReference type="EMBL" id="MBA9076452.1"/>
    </source>
</evidence>
<sequence length="184" mass="21298">MKKSITLFLSLVASFTALCQDFPVEGKKNHIVYRGNKRDTVKIDYDLKPKVKEWLKENKEKAHGFTFHPESNTYTGTFHTVLKYVDALGVEQRYPLYFTMNLAVVESSVLKESTYRYELKDFQVLGKKRKAFPAEQLLINGENDKKDQIPAEKLHEIQLQATTFIDNLLESLHKKMLARAIAQN</sequence>
<evidence type="ECO:0000256" key="1">
    <source>
        <dbReference type="SAM" id="SignalP"/>
    </source>
</evidence>
<name>A0A839GBZ5_9BACT</name>
<dbReference type="Proteomes" id="UP000563094">
    <property type="component" value="Unassembled WGS sequence"/>
</dbReference>
<keyword evidence="3" id="KW-1185">Reference proteome</keyword>
<feature type="signal peptide" evidence="1">
    <location>
        <begin position="1"/>
        <end position="19"/>
    </location>
</feature>
<dbReference type="RefSeq" id="WP_182512292.1">
    <property type="nucleotide sequence ID" value="NZ_JACJIQ010000003.1"/>
</dbReference>
<reference evidence="2 3" key="1">
    <citation type="submission" date="2020-08" db="EMBL/GenBank/DDBJ databases">
        <title>Genomic Encyclopedia of Type Strains, Phase IV (KMG-IV): sequencing the most valuable type-strain genomes for metagenomic binning, comparative biology and taxonomic classification.</title>
        <authorList>
            <person name="Goeker M."/>
        </authorList>
    </citation>
    <scope>NUCLEOTIDE SEQUENCE [LARGE SCALE GENOMIC DNA]</scope>
    <source>
        <strain evidence="2 3">DSM 29854</strain>
    </source>
</reference>
<keyword evidence="1" id="KW-0732">Signal</keyword>
<comment type="caution">
    <text evidence="2">The sequence shown here is derived from an EMBL/GenBank/DDBJ whole genome shotgun (WGS) entry which is preliminary data.</text>
</comment>
<gene>
    <name evidence="2" type="ORF">FHS90_001156</name>
</gene>